<dbReference type="Pfam" id="PF09361">
    <property type="entry name" value="Phasin_2"/>
    <property type="match status" value="1"/>
</dbReference>
<dbReference type="AlphaFoldDB" id="A0A849KBZ6"/>
<comment type="caution">
    <text evidence="3">The sequence shown here is derived from an EMBL/GenBank/DDBJ whole genome shotgun (WGS) entry which is preliminary data.</text>
</comment>
<accession>A0A849KBZ6</accession>
<gene>
    <name evidence="3" type="ORF">HK415_07400</name>
</gene>
<dbReference type="Proteomes" id="UP000552954">
    <property type="component" value="Unassembled WGS sequence"/>
</dbReference>
<evidence type="ECO:0000313" key="3">
    <source>
        <dbReference type="EMBL" id="NNU43026.1"/>
    </source>
</evidence>
<dbReference type="InterPro" id="IPR018968">
    <property type="entry name" value="Phasin"/>
</dbReference>
<dbReference type="RefSeq" id="WP_171557787.1">
    <property type="nucleotide sequence ID" value="NZ_JABFCS010000001.1"/>
</dbReference>
<evidence type="ECO:0000259" key="2">
    <source>
        <dbReference type="Pfam" id="PF09361"/>
    </source>
</evidence>
<evidence type="ECO:0000313" key="4">
    <source>
        <dbReference type="Proteomes" id="UP000552954"/>
    </source>
</evidence>
<feature type="region of interest" description="Disordered" evidence="1">
    <location>
        <begin position="1"/>
        <end position="24"/>
    </location>
</feature>
<keyword evidence="4" id="KW-1185">Reference proteome</keyword>
<proteinExistence type="predicted"/>
<reference evidence="3 4" key="1">
    <citation type="submission" date="2020-05" db="EMBL/GenBank/DDBJ databases">
        <authorList>
            <person name="Khan S.A."/>
            <person name="Jeon C.O."/>
            <person name="Chun B.H."/>
        </authorList>
    </citation>
    <scope>NUCLEOTIDE SEQUENCE [LARGE SCALE GENOMIC DNA]</scope>
    <source>
        <strain evidence="3 4">B156</strain>
    </source>
</reference>
<name>A0A849KBZ6_9BURK</name>
<sequence>MATRTSRSHAPAKAQTTEARAPADWMGEWSRQQMAVASENACTVYRGFEALRRIQEQAARAAAERHAAVAQKLRKPESGVDLAFVQGELLREDVTAATRYWQDLASAVIEMNTELLTSASKLVDTEDLMAATSARFLHS</sequence>
<reference evidence="3 4" key="2">
    <citation type="submission" date="2020-06" db="EMBL/GenBank/DDBJ databases">
        <title>Ramlibacter rhizophilus sp. nov., isolated from rhizosphere soil of national flower Mugunghwa from South Korea.</title>
        <authorList>
            <person name="Zheng-Fei Y."/>
            <person name="Huan T."/>
        </authorList>
    </citation>
    <scope>NUCLEOTIDE SEQUENCE [LARGE SCALE GENOMIC DNA]</scope>
    <source>
        <strain evidence="3 4">B156</strain>
    </source>
</reference>
<organism evidence="3 4">
    <name type="scientific">Ramlibacter montanisoli</name>
    <dbReference type="NCBI Taxonomy" id="2732512"/>
    <lineage>
        <taxon>Bacteria</taxon>
        <taxon>Pseudomonadati</taxon>
        <taxon>Pseudomonadota</taxon>
        <taxon>Betaproteobacteria</taxon>
        <taxon>Burkholderiales</taxon>
        <taxon>Comamonadaceae</taxon>
        <taxon>Ramlibacter</taxon>
    </lineage>
</organism>
<feature type="domain" description="Phasin" evidence="2">
    <location>
        <begin position="27"/>
        <end position="120"/>
    </location>
</feature>
<evidence type="ECO:0000256" key="1">
    <source>
        <dbReference type="SAM" id="MobiDB-lite"/>
    </source>
</evidence>
<dbReference type="EMBL" id="JABFCS010000001">
    <property type="protein sequence ID" value="NNU43026.1"/>
    <property type="molecule type" value="Genomic_DNA"/>
</dbReference>
<protein>
    <recommendedName>
        <fullName evidence="2">Phasin domain-containing protein</fullName>
    </recommendedName>
</protein>